<protein>
    <recommendedName>
        <fullName evidence="20">General negative regulator of transcription subunit 4</fullName>
    </recommendedName>
</protein>
<dbReference type="Pfam" id="PF14570">
    <property type="entry name" value="zf-RING_4"/>
    <property type="match status" value="1"/>
</dbReference>
<dbReference type="InterPro" id="IPR000504">
    <property type="entry name" value="RRM_dom"/>
</dbReference>
<dbReference type="CDD" id="cd12438">
    <property type="entry name" value="RRM_CNOT4"/>
    <property type="match status" value="1"/>
</dbReference>
<keyword evidence="5 12" id="KW-0862">Zinc</keyword>
<evidence type="ECO:0000256" key="10">
    <source>
        <dbReference type="ARBA" id="ARBA00023242"/>
    </source>
</evidence>
<dbReference type="InterPro" id="IPR034261">
    <property type="entry name" value="CNOT4_RRM"/>
</dbReference>
<evidence type="ECO:0000256" key="3">
    <source>
        <dbReference type="ARBA" id="ARBA00022723"/>
    </source>
</evidence>
<evidence type="ECO:0000256" key="5">
    <source>
        <dbReference type="ARBA" id="ARBA00022833"/>
    </source>
</evidence>
<keyword evidence="8 13" id="KW-0175">Coiled coil</keyword>
<feature type="domain" description="RING-type" evidence="15">
    <location>
        <begin position="19"/>
        <end position="64"/>
    </location>
</feature>
<dbReference type="GO" id="GO:0008270">
    <property type="term" value="F:zinc ion binding"/>
    <property type="evidence" value="ECO:0007669"/>
    <property type="project" value="UniProtKB-KW"/>
</dbReference>
<evidence type="ECO:0000256" key="6">
    <source>
        <dbReference type="ARBA" id="ARBA00022884"/>
    </source>
</evidence>
<dbReference type="FunFam" id="3.30.70.330:FF:000257">
    <property type="entry name" value="CCR4-NOT core complex subunit Not4"/>
    <property type="match status" value="1"/>
</dbReference>
<evidence type="ECO:0000256" key="11">
    <source>
        <dbReference type="PROSITE-ProRule" id="PRU00176"/>
    </source>
</evidence>
<dbReference type="Proteomes" id="UP000249293">
    <property type="component" value="Chromosome 2"/>
</dbReference>
<feature type="region of interest" description="Disordered" evidence="14">
    <location>
        <begin position="244"/>
        <end position="329"/>
    </location>
</feature>
<keyword evidence="2" id="KW-0678">Repressor</keyword>
<dbReference type="VEuPathDB" id="FungiDB:C5L36_0B00810"/>
<evidence type="ECO:0000313" key="18">
    <source>
        <dbReference type="EMBL" id="AWU74814.1"/>
    </source>
</evidence>
<dbReference type="PROSITE" id="PS50102">
    <property type="entry name" value="RRM"/>
    <property type="match status" value="1"/>
</dbReference>
<feature type="region of interest" description="Disordered" evidence="14">
    <location>
        <begin position="383"/>
        <end position="417"/>
    </location>
</feature>
<keyword evidence="3 12" id="KW-0479">Metal-binding</keyword>
<dbReference type="Gene3D" id="3.30.40.10">
    <property type="entry name" value="Zinc/RING finger domain, C3HC4 (zinc finger)"/>
    <property type="match status" value="1"/>
</dbReference>
<gene>
    <name evidence="18" type="ORF">C5L36_0B00810</name>
</gene>
<comment type="subcellular location">
    <subcellularLocation>
        <location evidence="1">Nucleus</location>
    </subcellularLocation>
</comment>
<dbReference type="Gene3D" id="3.30.70.330">
    <property type="match status" value="1"/>
</dbReference>
<dbReference type="GO" id="GO:0003723">
    <property type="term" value="F:RNA binding"/>
    <property type="evidence" value="ECO:0007669"/>
    <property type="project" value="UniProtKB-UniRule"/>
</dbReference>
<dbReference type="InterPro" id="IPR039780">
    <property type="entry name" value="Mot2"/>
</dbReference>
<dbReference type="CDD" id="cd16618">
    <property type="entry name" value="mRING-HC-C4C4_CNOT4"/>
    <property type="match status" value="1"/>
</dbReference>
<feature type="compositionally biased region" description="Polar residues" evidence="14">
    <location>
        <begin position="392"/>
        <end position="403"/>
    </location>
</feature>
<evidence type="ECO:0000259" key="16">
    <source>
        <dbReference type="PROSITE" id="PS50102"/>
    </source>
</evidence>
<keyword evidence="10" id="KW-0539">Nucleus</keyword>
<evidence type="ECO:0008006" key="20">
    <source>
        <dbReference type="Google" id="ProtNLM"/>
    </source>
</evidence>
<dbReference type="AlphaFoldDB" id="A0A2U9R0K7"/>
<dbReference type="GO" id="GO:0010557">
    <property type="term" value="P:positive regulation of macromolecule biosynthetic process"/>
    <property type="evidence" value="ECO:0007669"/>
    <property type="project" value="UniProtKB-ARBA"/>
</dbReference>
<dbReference type="SUPFAM" id="SSF57850">
    <property type="entry name" value="RING/U-box"/>
    <property type="match status" value="1"/>
</dbReference>
<dbReference type="GeneID" id="40382579"/>
<dbReference type="EMBL" id="CP028774">
    <property type="protein sequence ID" value="AWU74814.1"/>
    <property type="molecule type" value="Genomic_DNA"/>
</dbReference>
<evidence type="ECO:0000256" key="2">
    <source>
        <dbReference type="ARBA" id="ARBA00022491"/>
    </source>
</evidence>
<reference evidence="18 19" key="1">
    <citation type="submission" date="2018-06" db="EMBL/GenBank/DDBJ databases">
        <title>Population genomics shows no distinction between pathogenic Candida krusei and environmental Pichia kudriavzevii: One species, four names.</title>
        <authorList>
            <person name="Douglass A.P."/>
            <person name="Offei B."/>
            <person name="Braun-Galleani S."/>
            <person name="Coughlan A.Y."/>
            <person name="Martos A."/>
            <person name="Ortiz-Merino R.A."/>
            <person name="Byrne K.P."/>
            <person name="Wolfe K.H."/>
        </authorList>
    </citation>
    <scope>NUCLEOTIDE SEQUENCE [LARGE SCALE GENOMIC DNA]</scope>
    <source>
        <strain evidence="18 19">CBS573</strain>
    </source>
</reference>
<dbReference type="PANTHER" id="PTHR12603">
    <property type="entry name" value="CCR4-NOT TRANSCRIPTION COMPLEX RELATED"/>
    <property type="match status" value="1"/>
</dbReference>
<sequence>MSYDNNSDYLFSEDEDDICPLCCEDMDITDKNFKPCPCGYQICQFCYNNIRTNPELNGKCPACRRLYEDKNIEYRNITAEEWKLQKAKIEKKKREKKLLEKERKDAEQAKRHHLAGMRVIQKNLVYVVGLNPPCSYDDLIPLLKSEKYFGQYGKINKIVINKRNPNQVSSFHQSSSNPGYGVYVTFARKEDATRCIAAVDGSISDGKVLKAAYGTTKYCSSYLRGQPCPNPNCMFLHEPGEEADSYSRHDLTSKASSKEKIEDYDFSPQNSPRPQLSQLNSNNSNINLQSGNMFTSKPLPSENEGPALPPTVSWAKVKPQGGSLPSSDPITASLSASAFPSLNDALYQNKTSSQTDLQQQVNQLQKQQQFQLQQLLQKSQQLQKQQQDQQDASNQDEATNNQVHPKKKEKKEKDHQSPVVLDISAISFKGVSDSLKHMDESNFTYSIDDKFKTPEFSISSNIRLFHCLDLGALPNEKKLGLMNEEDKSRLSVLTESLLFSPFTRNYNYRAYLQAANASKIKAAQAQAQAEAEAVALGSPEQLKSTLTPSQIQAQLQHSSSFSSGVNPTQAFLQQRLMQQQQQQQQQKILDPRVSASASPIPPPPGLHSNIGNDAKSNSQELLSQLMGKKVTV</sequence>
<dbReference type="PROSITE" id="PS50103">
    <property type="entry name" value="ZF_C3H1"/>
    <property type="match status" value="1"/>
</dbReference>
<dbReference type="SMART" id="SM00361">
    <property type="entry name" value="RRM_1"/>
    <property type="match status" value="1"/>
</dbReference>
<keyword evidence="6 11" id="KW-0694">RNA-binding</keyword>
<dbReference type="PANTHER" id="PTHR12603:SF0">
    <property type="entry name" value="CCR4-NOT TRANSCRIPTION COMPLEX SUBUNIT 4"/>
    <property type="match status" value="1"/>
</dbReference>
<evidence type="ECO:0000313" key="19">
    <source>
        <dbReference type="Proteomes" id="UP000249293"/>
    </source>
</evidence>
<dbReference type="GO" id="GO:0061630">
    <property type="term" value="F:ubiquitin protein ligase activity"/>
    <property type="evidence" value="ECO:0007669"/>
    <property type="project" value="UniProtKB-ARBA"/>
</dbReference>
<feature type="domain" description="RRM" evidence="16">
    <location>
        <begin position="123"/>
        <end position="216"/>
    </location>
</feature>
<dbReference type="STRING" id="4909.A0A2U9R0K7"/>
<dbReference type="InterPro" id="IPR003954">
    <property type="entry name" value="RRM_euk-type"/>
</dbReference>
<dbReference type="InterPro" id="IPR000571">
    <property type="entry name" value="Znf_CCCH"/>
</dbReference>
<keyword evidence="7" id="KW-0805">Transcription regulation</keyword>
<feature type="compositionally biased region" description="Low complexity" evidence="14">
    <location>
        <begin position="575"/>
        <end position="586"/>
    </location>
</feature>
<keyword evidence="9" id="KW-0804">Transcription</keyword>
<feature type="compositionally biased region" description="Low complexity" evidence="14">
    <location>
        <begin position="275"/>
        <end position="292"/>
    </location>
</feature>
<dbReference type="GO" id="GO:0030015">
    <property type="term" value="C:CCR4-NOT core complex"/>
    <property type="evidence" value="ECO:0007669"/>
    <property type="project" value="UniProtKB-ARBA"/>
</dbReference>
<evidence type="ECO:0000259" key="17">
    <source>
        <dbReference type="PROSITE" id="PS50103"/>
    </source>
</evidence>
<feature type="zinc finger region" description="C3H1-type" evidence="12">
    <location>
        <begin position="213"/>
        <end position="240"/>
    </location>
</feature>
<evidence type="ECO:0000256" key="7">
    <source>
        <dbReference type="ARBA" id="ARBA00023015"/>
    </source>
</evidence>
<dbReference type="GO" id="GO:0051254">
    <property type="term" value="P:positive regulation of RNA metabolic process"/>
    <property type="evidence" value="ECO:0007669"/>
    <property type="project" value="UniProtKB-ARBA"/>
</dbReference>
<evidence type="ECO:0000256" key="1">
    <source>
        <dbReference type="ARBA" id="ARBA00004123"/>
    </source>
</evidence>
<name>A0A2U9R0K7_PICKU</name>
<evidence type="ECO:0000256" key="14">
    <source>
        <dbReference type="SAM" id="MobiDB-lite"/>
    </source>
</evidence>
<dbReference type="GO" id="GO:0000956">
    <property type="term" value="P:nuclear-transcribed mRNA catabolic process"/>
    <property type="evidence" value="ECO:0007669"/>
    <property type="project" value="UniProtKB-ARBA"/>
</dbReference>
<dbReference type="InterPro" id="IPR001841">
    <property type="entry name" value="Znf_RING"/>
</dbReference>
<dbReference type="RefSeq" id="XP_029320291.1">
    <property type="nucleotide sequence ID" value="XM_029464432.1"/>
</dbReference>
<feature type="compositionally biased region" description="Basic and acidic residues" evidence="14">
    <location>
        <begin position="245"/>
        <end position="263"/>
    </location>
</feature>
<dbReference type="SUPFAM" id="SSF54928">
    <property type="entry name" value="RNA-binding domain, RBD"/>
    <property type="match status" value="1"/>
</dbReference>
<dbReference type="InterPro" id="IPR035979">
    <property type="entry name" value="RBD_domain_sf"/>
</dbReference>
<feature type="region of interest" description="Disordered" evidence="14">
    <location>
        <begin position="575"/>
        <end position="614"/>
    </location>
</feature>
<dbReference type="KEGG" id="pkz:C5L36_0B00810"/>
<dbReference type="PROSITE" id="PS50089">
    <property type="entry name" value="ZF_RING_2"/>
    <property type="match status" value="1"/>
</dbReference>
<dbReference type="InterPro" id="IPR012677">
    <property type="entry name" value="Nucleotide-bd_a/b_plait_sf"/>
</dbReference>
<dbReference type="OrthoDB" id="1923159at2759"/>
<evidence type="ECO:0000256" key="4">
    <source>
        <dbReference type="ARBA" id="ARBA00022771"/>
    </source>
</evidence>
<dbReference type="Pfam" id="PF00076">
    <property type="entry name" value="RRM_1"/>
    <property type="match status" value="1"/>
</dbReference>
<dbReference type="GO" id="GO:0005634">
    <property type="term" value="C:nucleus"/>
    <property type="evidence" value="ECO:0007669"/>
    <property type="project" value="UniProtKB-SubCell"/>
</dbReference>
<feature type="domain" description="C3H1-type" evidence="17">
    <location>
        <begin position="213"/>
        <end position="240"/>
    </location>
</feature>
<dbReference type="GO" id="GO:0016567">
    <property type="term" value="P:protein ubiquitination"/>
    <property type="evidence" value="ECO:0007669"/>
    <property type="project" value="TreeGrafter"/>
</dbReference>
<accession>A0A2U9R0K7</accession>
<evidence type="ECO:0000256" key="8">
    <source>
        <dbReference type="ARBA" id="ARBA00023054"/>
    </source>
</evidence>
<dbReference type="FunFam" id="3.30.40.10:FF:000006">
    <property type="entry name" value="CCR4-NOT transcription complex subunit 4"/>
    <property type="match status" value="1"/>
</dbReference>
<feature type="coiled-coil region" evidence="13">
    <location>
        <begin position="82"/>
        <end position="112"/>
    </location>
</feature>
<keyword evidence="19" id="KW-1185">Reference proteome</keyword>
<evidence type="ECO:0000256" key="9">
    <source>
        <dbReference type="ARBA" id="ARBA00023163"/>
    </source>
</evidence>
<evidence type="ECO:0000256" key="12">
    <source>
        <dbReference type="PROSITE-ProRule" id="PRU00723"/>
    </source>
</evidence>
<organism evidence="18 19">
    <name type="scientific">Pichia kudriavzevii</name>
    <name type="common">Yeast</name>
    <name type="synonym">Issatchenkia orientalis</name>
    <dbReference type="NCBI Taxonomy" id="4909"/>
    <lineage>
        <taxon>Eukaryota</taxon>
        <taxon>Fungi</taxon>
        <taxon>Dikarya</taxon>
        <taxon>Ascomycota</taxon>
        <taxon>Saccharomycotina</taxon>
        <taxon>Pichiomycetes</taxon>
        <taxon>Pichiales</taxon>
        <taxon>Pichiaceae</taxon>
        <taxon>Pichia</taxon>
    </lineage>
</organism>
<evidence type="ECO:0000259" key="15">
    <source>
        <dbReference type="PROSITE" id="PS50089"/>
    </source>
</evidence>
<keyword evidence="4 12" id="KW-0863">Zinc-finger</keyword>
<evidence type="ECO:0000256" key="13">
    <source>
        <dbReference type="SAM" id="Coils"/>
    </source>
</evidence>
<dbReference type="InterPro" id="IPR013083">
    <property type="entry name" value="Znf_RING/FYVE/PHD"/>
</dbReference>
<dbReference type="InterPro" id="IPR039515">
    <property type="entry name" value="NOT4_mRING-HC-C4C4"/>
</dbReference>
<proteinExistence type="predicted"/>